<evidence type="ECO:0008006" key="5">
    <source>
        <dbReference type="Google" id="ProtNLM"/>
    </source>
</evidence>
<reference evidence="3 4" key="1">
    <citation type="submission" date="2024-11" db="EMBL/GenBank/DDBJ databases">
        <title>Chromosome-level genome assembly of Eucalyptus globulus Labill. provides insights into its genome evolution.</title>
        <authorList>
            <person name="Li X."/>
        </authorList>
    </citation>
    <scope>NUCLEOTIDE SEQUENCE [LARGE SCALE GENOMIC DNA]</scope>
    <source>
        <strain evidence="3">CL2024</strain>
        <tissue evidence="3">Fresh tender leaves</tissue>
    </source>
</reference>
<dbReference type="AlphaFoldDB" id="A0ABD3IYR4"/>
<dbReference type="EMBL" id="JBJKBG010000010">
    <property type="protein sequence ID" value="KAL3719178.1"/>
    <property type="molecule type" value="Genomic_DNA"/>
</dbReference>
<evidence type="ECO:0000256" key="2">
    <source>
        <dbReference type="ARBA" id="ARBA00023315"/>
    </source>
</evidence>
<organism evidence="3 4">
    <name type="scientific">Eucalyptus globulus</name>
    <name type="common">Tasmanian blue gum</name>
    <dbReference type="NCBI Taxonomy" id="34317"/>
    <lineage>
        <taxon>Eukaryota</taxon>
        <taxon>Viridiplantae</taxon>
        <taxon>Streptophyta</taxon>
        <taxon>Embryophyta</taxon>
        <taxon>Tracheophyta</taxon>
        <taxon>Spermatophyta</taxon>
        <taxon>Magnoliopsida</taxon>
        <taxon>eudicotyledons</taxon>
        <taxon>Gunneridae</taxon>
        <taxon>Pentapetalae</taxon>
        <taxon>rosids</taxon>
        <taxon>malvids</taxon>
        <taxon>Myrtales</taxon>
        <taxon>Myrtaceae</taxon>
        <taxon>Myrtoideae</taxon>
        <taxon>Eucalypteae</taxon>
        <taxon>Eucalyptus</taxon>
    </lineage>
</organism>
<accession>A0ABD3IYR4</accession>
<evidence type="ECO:0000256" key="1">
    <source>
        <dbReference type="ARBA" id="ARBA00022679"/>
    </source>
</evidence>
<dbReference type="Gene3D" id="3.30.559.10">
    <property type="entry name" value="Chloramphenicol acetyltransferase-like domain"/>
    <property type="match status" value="2"/>
</dbReference>
<keyword evidence="4" id="KW-1185">Reference proteome</keyword>
<dbReference type="InterPro" id="IPR023213">
    <property type="entry name" value="CAT-like_dom_sf"/>
</dbReference>
<gene>
    <name evidence="3" type="ORF">ACJRO7_004176</name>
</gene>
<proteinExistence type="predicted"/>
<evidence type="ECO:0000313" key="4">
    <source>
        <dbReference type="Proteomes" id="UP001634007"/>
    </source>
</evidence>
<dbReference type="GO" id="GO:0016747">
    <property type="term" value="F:acyltransferase activity, transferring groups other than amino-acyl groups"/>
    <property type="evidence" value="ECO:0007669"/>
    <property type="project" value="UniProtKB-ARBA"/>
</dbReference>
<dbReference type="Pfam" id="PF02458">
    <property type="entry name" value="Transferase"/>
    <property type="match status" value="2"/>
</dbReference>
<keyword evidence="1" id="KW-0808">Transferase</keyword>
<protein>
    <recommendedName>
        <fullName evidence="5">Anthocyanin 5-aromatic acyltransferase</fullName>
    </recommendedName>
</protein>
<dbReference type="Proteomes" id="UP001634007">
    <property type="component" value="Unassembled WGS sequence"/>
</dbReference>
<comment type="caution">
    <text evidence="3">The sequence shown here is derived from an EMBL/GenBank/DDBJ whole genome shotgun (WGS) entry which is preliminary data.</text>
</comment>
<keyword evidence="2" id="KW-0012">Acyltransferase</keyword>
<dbReference type="InterPro" id="IPR051504">
    <property type="entry name" value="Plant_metabolite_acyltrans"/>
</dbReference>
<dbReference type="PANTHER" id="PTHR31625">
    <property type="match status" value="1"/>
</dbReference>
<sequence>MGVDVEVVERCEISPPATGRVEEERAEEEVGLSMMDIPWLFFPPTQPLFFYSYPHSLSHFSSSTLPLLKLSLSRSLLLSFPLSSRLLLHPPLLLCSSPAVSLTVATCTAAASADDDDVFRRLSTHRPRDAALFHPLVPSLPPISDSSSDAPVPVFAAQVTVFPNSGLCLGLACHHVVADARTFNLFLKTWASLSLQLSSPAPHPPLRGFFGTPPYYDRAVLRDPRGLLHRFLFEWWNCRRQAPPSPVLGGVGFPDMVRSTFVVGTTDMACIRRWILSQCNAGNLSHPPHLSPYVLTCAFLWVVWVKAHLSLRAHDNDPRPTDRGPVYFGFIAGGLTRLGYPVPASYFGNCVGFGRAEAVAHELAGETGIVVAANALGSTVKRLDKDLFAEAERWISDWRAFSESELHVTVVGSPKVDLYDTDFGWGRPGKIEDISIDKSRAISLHESRDVKGGIEVGISLPKPKMDAFTSLFTAGLKVMKQMTLPNPNS</sequence>
<evidence type="ECO:0000313" key="3">
    <source>
        <dbReference type="EMBL" id="KAL3719178.1"/>
    </source>
</evidence>
<name>A0ABD3IYR4_EUCGL</name>